<dbReference type="EMBL" id="MGGP01000012">
    <property type="protein sequence ID" value="OGM32856.1"/>
    <property type="molecule type" value="Genomic_DNA"/>
</dbReference>
<sequence>MTKKELAEHAKKGILGGIFWSIGVTIGFAVVSTFAIAFLSQVDTVPIIGNFMADVVEQTQRSLESR</sequence>
<dbReference type="Proteomes" id="UP000178870">
    <property type="component" value="Unassembled WGS sequence"/>
</dbReference>
<dbReference type="AlphaFoldDB" id="A0A1F7YZR9"/>
<dbReference type="InterPro" id="IPR043723">
    <property type="entry name" value="DUF5665"/>
</dbReference>
<proteinExistence type="predicted"/>
<keyword evidence="1" id="KW-0472">Membrane</keyword>
<protein>
    <submittedName>
        <fullName evidence="2">Uncharacterized protein</fullName>
    </submittedName>
</protein>
<name>A0A1F7YZR9_9BACT</name>
<evidence type="ECO:0000313" key="3">
    <source>
        <dbReference type="Proteomes" id="UP000178870"/>
    </source>
</evidence>
<keyword evidence="1" id="KW-1133">Transmembrane helix</keyword>
<gene>
    <name evidence="2" type="ORF">A2803_05995</name>
</gene>
<evidence type="ECO:0000256" key="1">
    <source>
        <dbReference type="SAM" id="Phobius"/>
    </source>
</evidence>
<organism evidence="2 3">
    <name type="scientific">Candidatus Woesebacteria bacterium RIFCSPHIGHO2_01_FULL_44_21</name>
    <dbReference type="NCBI Taxonomy" id="1802503"/>
    <lineage>
        <taxon>Bacteria</taxon>
        <taxon>Candidatus Woeseibacteriota</taxon>
    </lineage>
</organism>
<accession>A0A1F7YZR9</accession>
<comment type="caution">
    <text evidence="2">The sequence shown here is derived from an EMBL/GenBank/DDBJ whole genome shotgun (WGS) entry which is preliminary data.</text>
</comment>
<reference evidence="2 3" key="1">
    <citation type="journal article" date="2016" name="Nat. Commun.">
        <title>Thousands of microbial genomes shed light on interconnected biogeochemical processes in an aquifer system.</title>
        <authorList>
            <person name="Anantharaman K."/>
            <person name="Brown C.T."/>
            <person name="Hug L.A."/>
            <person name="Sharon I."/>
            <person name="Castelle C.J."/>
            <person name="Probst A.J."/>
            <person name="Thomas B.C."/>
            <person name="Singh A."/>
            <person name="Wilkins M.J."/>
            <person name="Karaoz U."/>
            <person name="Brodie E.L."/>
            <person name="Williams K.H."/>
            <person name="Hubbard S.S."/>
            <person name="Banfield J.F."/>
        </authorList>
    </citation>
    <scope>NUCLEOTIDE SEQUENCE [LARGE SCALE GENOMIC DNA]</scope>
</reference>
<dbReference type="Pfam" id="PF18910">
    <property type="entry name" value="DUF5665"/>
    <property type="match status" value="1"/>
</dbReference>
<evidence type="ECO:0000313" key="2">
    <source>
        <dbReference type="EMBL" id="OGM32856.1"/>
    </source>
</evidence>
<keyword evidence="1" id="KW-0812">Transmembrane</keyword>
<feature type="transmembrane region" description="Helical" evidence="1">
    <location>
        <begin position="12"/>
        <end position="39"/>
    </location>
</feature>